<organism evidence="1 2">
    <name type="scientific">Butyricicoccus intestinisimiae</name>
    <dbReference type="NCBI Taxonomy" id="2841509"/>
    <lineage>
        <taxon>Bacteria</taxon>
        <taxon>Bacillati</taxon>
        <taxon>Bacillota</taxon>
        <taxon>Clostridia</taxon>
        <taxon>Eubacteriales</taxon>
        <taxon>Butyricicoccaceae</taxon>
        <taxon>Butyricicoccus</taxon>
    </lineage>
</organism>
<sequence>MMLEIAAQAGNFSGVSPTIGRLRQLRTTTGMFLCKLGTASARADKPTAGTTAVKSKAGLHNYTTVLPGFSYAQT</sequence>
<dbReference type="Proteomes" id="UP000783588">
    <property type="component" value="Unassembled WGS sequence"/>
</dbReference>
<comment type="caution">
    <text evidence="1">The sequence shown here is derived from an EMBL/GenBank/DDBJ whole genome shotgun (WGS) entry which is preliminary data.</text>
</comment>
<reference evidence="1 2" key="1">
    <citation type="submission" date="2021-06" db="EMBL/GenBank/DDBJ databases">
        <authorList>
            <person name="Sun Q."/>
            <person name="Li D."/>
        </authorList>
    </citation>
    <scope>NUCLEOTIDE SEQUENCE [LARGE SCALE GENOMIC DNA]</scope>
    <source>
        <strain evidence="1 2">MSJd-7</strain>
    </source>
</reference>
<proteinExistence type="predicted"/>
<accession>A0ABS6EQI5</accession>
<gene>
    <name evidence="1" type="ORF">KQI75_04890</name>
</gene>
<evidence type="ECO:0000313" key="2">
    <source>
        <dbReference type="Proteomes" id="UP000783588"/>
    </source>
</evidence>
<dbReference type="RefSeq" id="WP_216469612.1">
    <property type="nucleotide sequence ID" value="NZ_JAHLQI010000002.1"/>
</dbReference>
<protein>
    <submittedName>
        <fullName evidence="1">Uncharacterized protein</fullName>
    </submittedName>
</protein>
<name>A0ABS6EQI5_9FIRM</name>
<evidence type="ECO:0000313" key="1">
    <source>
        <dbReference type="EMBL" id="MBU5489962.1"/>
    </source>
</evidence>
<dbReference type="EMBL" id="JAHLQI010000002">
    <property type="protein sequence ID" value="MBU5489962.1"/>
    <property type="molecule type" value="Genomic_DNA"/>
</dbReference>
<keyword evidence="2" id="KW-1185">Reference proteome</keyword>